<evidence type="ECO:0000256" key="6">
    <source>
        <dbReference type="SAM" id="MobiDB-lite"/>
    </source>
</evidence>
<evidence type="ECO:0008006" key="10">
    <source>
        <dbReference type="Google" id="ProtNLM"/>
    </source>
</evidence>
<accession>A0A3M7ENT6</accession>
<dbReference type="GO" id="GO:0005886">
    <property type="term" value="C:plasma membrane"/>
    <property type="evidence" value="ECO:0007669"/>
    <property type="project" value="TreeGrafter"/>
</dbReference>
<evidence type="ECO:0000256" key="1">
    <source>
        <dbReference type="ARBA" id="ARBA00004141"/>
    </source>
</evidence>
<evidence type="ECO:0000256" key="2">
    <source>
        <dbReference type="ARBA" id="ARBA00005587"/>
    </source>
</evidence>
<feature type="transmembrane region" description="Helical" evidence="7">
    <location>
        <begin position="83"/>
        <end position="102"/>
    </location>
</feature>
<dbReference type="GO" id="GO:0015123">
    <property type="term" value="F:acetate transmembrane transporter activity"/>
    <property type="evidence" value="ECO:0007669"/>
    <property type="project" value="TreeGrafter"/>
</dbReference>
<dbReference type="VEuPathDB" id="FungiDB:BTJ68_01472"/>
<keyword evidence="3 7" id="KW-0812">Transmembrane</keyword>
<keyword evidence="4 7" id="KW-1133">Transmembrane helix</keyword>
<comment type="caution">
    <text evidence="8">The sequence shown here is derived from an EMBL/GenBank/DDBJ whole genome shotgun (WGS) entry which is preliminary data.</text>
</comment>
<feature type="compositionally biased region" description="Pro residues" evidence="6">
    <location>
        <begin position="58"/>
        <end position="68"/>
    </location>
</feature>
<comment type="subcellular location">
    <subcellularLocation>
        <location evidence="1">Membrane</location>
        <topology evidence="1">Multi-pass membrane protein</topology>
    </subcellularLocation>
</comment>
<dbReference type="InterPro" id="IPR000791">
    <property type="entry name" value="Gpr1/Fun34/SatP-like"/>
</dbReference>
<evidence type="ECO:0000256" key="7">
    <source>
        <dbReference type="SAM" id="Phobius"/>
    </source>
</evidence>
<feature type="transmembrane region" description="Helical" evidence="7">
    <location>
        <begin position="114"/>
        <end position="133"/>
    </location>
</feature>
<comment type="similarity">
    <text evidence="2">Belongs to the acetate uptake transporter (AceTr) (TC 2.A.96) family.</text>
</comment>
<dbReference type="Proteomes" id="UP000269276">
    <property type="component" value="Unassembled WGS sequence"/>
</dbReference>
<feature type="transmembrane region" description="Helical" evidence="7">
    <location>
        <begin position="251"/>
        <end position="275"/>
    </location>
</feature>
<gene>
    <name evidence="8" type="ORF">D0863_00895</name>
</gene>
<evidence type="ECO:0000313" key="8">
    <source>
        <dbReference type="EMBL" id="RMY78067.1"/>
    </source>
</evidence>
<dbReference type="PANTHER" id="PTHR31123:SF4">
    <property type="entry name" value="PROTEIN ALCS"/>
    <property type="match status" value="1"/>
</dbReference>
<feature type="region of interest" description="Disordered" evidence="6">
    <location>
        <begin position="39"/>
        <end position="72"/>
    </location>
</feature>
<organism evidence="8 9">
    <name type="scientific">Hortaea werneckii</name>
    <name type="common">Black yeast</name>
    <name type="synonym">Cladosporium werneckii</name>
    <dbReference type="NCBI Taxonomy" id="91943"/>
    <lineage>
        <taxon>Eukaryota</taxon>
        <taxon>Fungi</taxon>
        <taxon>Dikarya</taxon>
        <taxon>Ascomycota</taxon>
        <taxon>Pezizomycotina</taxon>
        <taxon>Dothideomycetes</taxon>
        <taxon>Dothideomycetidae</taxon>
        <taxon>Mycosphaerellales</taxon>
        <taxon>Teratosphaeriaceae</taxon>
        <taxon>Hortaea</taxon>
    </lineage>
</organism>
<keyword evidence="5 7" id="KW-0472">Membrane</keyword>
<evidence type="ECO:0000256" key="4">
    <source>
        <dbReference type="ARBA" id="ARBA00022989"/>
    </source>
</evidence>
<feature type="transmembrane region" description="Helical" evidence="7">
    <location>
        <begin position="145"/>
        <end position="167"/>
    </location>
</feature>
<dbReference type="EMBL" id="QWIP01000016">
    <property type="protein sequence ID" value="RMY78067.1"/>
    <property type="molecule type" value="Genomic_DNA"/>
</dbReference>
<dbReference type="AlphaFoldDB" id="A0A3M7ENT6"/>
<dbReference type="InterPro" id="IPR051633">
    <property type="entry name" value="AceTr"/>
</dbReference>
<proteinExistence type="inferred from homology"/>
<protein>
    <recommendedName>
        <fullName evidence="10">GPR1/FUN34/YaaH-class plasma membrane protein</fullName>
    </recommendedName>
</protein>
<evidence type="ECO:0000313" key="9">
    <source>
        <dbReference type="Proteomes" id="UP000269276"/>
    </source>
</evidence>
<name>A0A3M7ENT6_HORWE</name>
<feature type="transmembrane region" description="Helical" evidence="7">
    <location>
        <begin position="179"/>
        <end position="199"/>
    </location>
</feature>
<evidence type="ECO:0000256" key="3">
    <source>
        <dbReference type="ARBA" id="ARBA00022692"/>
    </source>
</evidence>
<reference evidence="8 9" key="1">
    <citation type="journal article" date="2018" name="BMC Genomics">
        <title>Genomic evidence for intraspecific hybridization in a clonal and extremely halotolerant yeast.</title>
        <authorList>
            <person name="Gostincar C."/>
            <person name="Stajich J.E."/>
            <person name="Zupancic J."/>
            <person name="Zalar P."/>
            <person name="Gunde-Cimerman N."/>
        </authorList>
    </citation>
    <scope>NUCLEOTIDE SEQUENCE [LARGE SCALE GENOMIC DNA]</scope>
    <source>
        <strain evidence="8 9">EXF-2682</strain>
    </source>
</reference>
<feature type="transmembrane region" description="Helical" evidence="7">
    <location>
        <begin position="211"/>
        <end position="231"/>
    </location>
</feature>
<evidence type="ECO:0000256" key="5">
    <source>
        <dbReference type="ARBA" id="ARBA00023136"/>
    </source>
</evidence>
<dbReference type="PANTHER" id="PTHR31123">
    <property type="entry name" value="ACCUMULATION OF DYADS PROTEIN 2-RELATED"/>
    <property type="match status" value="1"/>
</dbReference>
<dbReference type="Pfam" id="PF01184">
    <property type="entry name" value="Gpr1_Fun34_YaaH"/>
    <property type="match status" value="1"/>
</dbReference>
<dbReference type="OrthoDB" id="3648309at2759"/>
<sequence length="304" mass="32948">MISLRRFYRRQAIVMSELHFCSPDGLSLKLSLPSESTDLAPEYRSTVSPQTPRKPTYPQTPTPLPSLPVSPASNPKFGNPTPVGLCGFLLANTPATIMLLGWGGAGGNNGNQSAAIGAYFYLGCLLEIICGIGEWINGETFNATVFLVLGGYFGASAAVMVPFYNAVSGYGTDVDVAEAAYYASYATFLIFMAVVLLFFTIASVRLDICHVVLFACFTVCFPCEAMTYFYMADGNDSAAHTFRICSGVSSLAGSAIVWYLLLGSLLEAVDFPYLLPVGDLRKYVKGRSEKLDRRRHKTSMSCKL</sequence>